<name>A0A512BPK8_9HYPH</name>
<dbReference type="GO" id="GO:0071555">
    <property type="term" value="P:cell wall organization"/>
    <property type="evidence" value="ECO:0007669"/>
    <property type="project" value="TreeGrafter"/>
</dbReference>
<dbReference type="PANTHER" id="PTHR30627:SF6">
    <property type="entry name" value="BETA-LACTAMASE YBXI-RELATED"/>
    <property type="match status" value="1"/>
</dbReference>
<evidence type="ECO:0000256" key="3">
    <source>
        <dbReference type="ARBA" id="ARBA00012865"/>
    </source>
</evidence>
<evidence type="ECO:0000256" key="4">
    <source>
        <dbReference type="ARBA" id="ARBA00022729"/>
    </source>
</evidence>
<dbReference type="AlphaFoldDB" id="A0A512BPK8"/>
<dbReference type="InterPro" id="IPR002137">
    <property type="entry name" value="Beta-lactam_class-D_AS"/>
</dbReference>
<sequence>MKRIAAAILWSALALVCGPAWADTCTLIVDLETGRVIKREGPCDERSSPASTFKVPLSLMGYDAGILTSDDAPAWPCRPEYKAWNDAWKRTTTPRPWLRDSVVWYSQALTRTMGPGRFKGYVNAFGYGNRDLSGDPGKANGLTNAWLSSSLQISPVEQVAFLRKLLKRELPVSAHARDMTMAIMPTFTSEGWAVRGKTGSGFQPGPNGRPDRSRQFGWFVGWAERGNRTVLLARLIKDERKENSVASFRARDSLLADLPALLSD</sequence>
<evidence type="ECO:0000313" key="12">
    <source>
        <dbReference type="Proteomes" id="UP000321085"/>
    </source>
</evidence>
<feature type="signal peptide" evidence="9">
    <location>
        <begin position="1"/>
        <end position="22"/>
    </location>
</feature>
<dbReference type="Pfam" id="PF00905">
    <property type="entry name" value="Transpeptidase"/>
    <property type="match status" value="1"/>
</dbReference>
<dbReference type="GO" id="GO:0046677">
    <property type="term" value="P:response to antibiotic"/>
    <property type="evidence" value="ECO:0007669"/>
    <property type="project" value="UniProtKB-UniRule"/>
</dbReference>
<evidence type="ECO:0000256" key="9">
    <source>
        <dbReference type="SAM" id="SignalP"/>
    </source>
</evidence>
<dbReference type="NCBIfam" id="NF000270">
    <property type="entry name" value="bla_class_D_alt"/>
    <property type="match status" value="1"/>
</dbReference>
<comment type="caution">
    <text evidence="11">The sequence shown here is derived from an EMBL/GenBank/DDBJ whole genome shotgun (WGS) entry which is preliminary data.</text>
</comment>
<evidence type="ECO:0000256" key="5">
    <source>
        <dbReference type="ARBA" id="ARBA00022801"/>
    </source>
</evidence>
<dbReference type="EMBL" id="BJYU01000017">
    <property type="protein sequence ID" value="GEO13898.1"/>
    <property type="molecule type" value="Genomic_DNA"/>
</dbReference>
<dbReference type="GO" id="GO:0008800">
    <property type="term" value="F:beta-lactamase activity"/>
    <property type="evidence" value="ECO:0007669"/>
    <property type="project" value="UniProtKB-UniRule"/>
</dbReference>
<reference evidence="11 12" key="1">
    <citation type="submission" date="2019-07" db="EMBL/GenBank/DDBJ databases">
        <title>Whole genome shotgun sequence of Microvirga aerophila NBRC 106136.</title>
        <authorList>
            <person name="Hosoyama A."/>
            <person name="Uohara A."/>
            <person name="Ohji S."/>
            <person name="Ichikawa N."/>
        </authorList>
    </citation>
    <scope>NUCLEOTIDE SEQUENCE [LARGE SCALE GENOMIC DNA]</scope>
    <source>
        <strain evidence="11 12">NBRC 106136</strain>
    </source>
</reference>
<dbReference type="InterPro" id="IPR012338">
    <property type="entry name" value="Beta-lactam/transpept-like"/>
</dbReference>
<feature type="chain" id="PRO_5021891925" description="Beta-lactamase" evidence="9">
    <location>
        <begin position="23"/>
        <end position="264"/>
    </location>
</feature>
<dbReference type="PROSITE" id="PS00337">
    <property type="entry name" value="BETA_LACTAMASE_D"/>
    <property type="match status" value="1"/>
</dbReference>
<dbReference type="GO" id="GO:0017001">
    <property type="term" value="P:antibiotic catabolic process"/>
    <property type="evidence" value="ECO:0007669"/>
    <property type="project" value="InterPro"/>
</dbReference>
<keyword evidence="4 9" id="KW-0732">Signal</keyword>
<organism evidence="11 12">
    <name type="scientific">Microvirga aerophila</name>
    <dbReference type="NCBI Taxonomy" id="670291"/>
    <lineage>
        <taxon>Bacteria</taxon>
        <taxon>Pseudomonadati</taxon>
        <taxon>Pseudomonadota</taxon>
        <taxon>Alphaproteobacteria</taxon>
        <taxon>Hyphomicrobiales</taxon>
        <taxon>Methylobacteriaceae</taxon>
        <taxon>Microvirga</taxon>
    </lineage>
</organism>
<dbReference type="SUPFAM" id="SSF56601">
    <property type="entry name" value="beta-lactamase/transpeptidase-like"/>
    <property type="match status" value="1"/>
</dbReference>
<evidence type="ECO:0000256" key="1">
    <source>
        <dbReference type="ARBA" id="ARBA00001526"/>
    </source>
</evidence>
<accession>A0A512BPK8</accession>
<feature type="modified residue" description="N6-carboxylysine" evidence="7">
    <location>
        <position position="54"/>
    </location>
</feature>
<keyword evidence="5 8" id="KW-0378">Hydrolase</keyword>
<proteinExistence type="inferred from homology"/>
<evidence type="ECO:0000259" key="10">
    <source>
        <dbReference type="Pfam" id="PF00905"/>
    </source>
</evidence>
<dbReference type="RefSeq" id="WP_114186466.1">
    <property type="nucleotide sequence ID" value="NZ_BJYU01000017.1"/>
</dbReference>
<keyword evidence="6 8" id="KW-0046">Antibiotic resistance</keyword>
<comment type="catalytic activity">
    <reaction evidence="1 8">
        <text>a beta-lactam + H2O = a substituted beta-amino acid</text>
        <dbReference type="Rhea" id="RHEA:20401"/>
        <dbReference type="ChEBI" id="CHEBI:15377"/>
        <dbReference type="ChEBI" id="CHEBI:35627"/>
        <dbReference type="ChEBI" id="CHEBI:140347"/>
        <dbReference type="EC" id="3.5.2.6"/>
    </reaction>
</comment>
<dbReference type="OrthoDB" id="9762883at2"/>
<feature type="active site" description="Acyl-ester intermediate" evidence="7">
    <location>
        <position position="51"/>
    </location>
</feature>
<feature type="domain" description="Penicillin-binding protein transpeptidase" evidence="10">
    <location>
        <begin position="40"/>
        <end position="244"/>
    </location>
</feature>
<dbReference type="Proteomes" id="UP000321085">
    <property type="component" value="Unassembled WGS sequence"/>
</dbReference>
<gene>
    <name evidence="11" type="ORF">MAE02_15940</name>
</gene>
<evidence type="ECO:0000256" key="6">
    <source>
        <dbReference type="ARBA" id="ARBA00023251"/>
    </source>
</evidence>
<evidence type="ECO:0000256" key="8">
    <source>
        <dbReference type="RuleBase" id="RU361140"/>
    </source>
</evidence>
<dbReference type="InterPro" id="IPR050515">
    <property type="entry name" value="Beta-lactam/transpept"/>
</dbReference>
<dbReference type="PANTHER" id="PTHR30627">
    <property type="entry name" value="PEPTIDOGLYCAN D,D-TRANSPEPTIDASE"/>
    <property type="match status" value="1"/>
</dbReference>
<evidence type="ECO:0000256" key="2">
    <source>
        <dbReference type="ARBA" id="ARBA00007898"/>
    </source>
</evidence>
<dbReference type="EC" id="3.5.2.6" evidence="3 8"/>
<evidence type="ECO:0000313" key="11">
    <source>
        <dbReference type="EMBL" id="GEO13898.1"/>
    </source>
</evidence>
<dbReference type="InterPro" id="IPR001460">
    <property type="entry name" value="PCN-bd_Tpept"/>
</dbReference>
<dbReference type="Gene3D" id="3.40.710.10">
    <property type="entry name" value="DD-peptidase/beta-lactamase superfamily"/>
    <property type="match status" value="1"/>
</dbReference>
<evidence type="ECO:0000256" key="7">
    <source>
        <dbReference type="PIRSR" id="PIRSR602137-50"/>
    </source>
</evidence>
<protein>
    <recommendedName>
        <fullName evidence="3 8">Beta-lactamase</fullName>
        <ecNumber evidence="3 8">3.5.2.6</ecNumber>
    </recommendedName>
</protein>
<dbReference type="GO" id="GO:0005886">
    <property type="term" value="C:plasma membrane"/>
    <property type="evidence" value="ECO:0007669"/>
    <property type="project" value="TreeGrafter"/>
</dbReference>
<comment type="similarity">
    <text evidence="2 8">Belongs to the class-D beta-lactamase family.</text>
</comment>
<keyword evidence="12" id="KW-1185">Reference proteome</keyword>
<dbReference type="GO" id="GO:0008658">
    <property type="term" value="F:penicillin binding"/>
    <property type="evidence" value="ECO:0007669"/>
    <property type="project" value="InterPro"/>
</dbReference>